<dbReference type="SUPFAM" id="SSF48317">
    <property type="entry name" value="Acid phosphatase/Vanadium-dependent haloperoxidase"/>
    <property type="match status" value="1"/>
</dbReference>
<accession>A0ABU0LC32</accession>
<name>A0ABU0LC32_XANAG</name>
<dbReference type="SMART" id="SM00014">
    <property type="entry name" value="acidPPc"/>
    <property type="match status" value="1"/>
</dbReference>
<proteinExistence type="predicted"/>
<keyword evidence="1" id="KW-0472">Membrane</keyword>
<evidence type="ECO:0000256" key="1">
    <source>
        <dbReference type="SAM" id="Phobius"/>
    </source>
</evidence>
<feature type="transmembrane region" description="Helical" evidence="1">
    <location>
        <begin position="31"/>
        <end position="50"/>
    </location>
</feature>
<dbReference type="InterPro" id="IPR036938">
    <property type="entry name" value="PAP2/HPO_sf"/>
</dbReference>
<dbReference type="RefSeq" id="WP_237346434.1">
    <property type="nucleotide sequence ID" value="NZ_JABWGX010000019.1"/>
</dbReference>
<feature type="transmembrane region" description="Helical" evidence="1">
    <location>
        <begin position="91"/>
        <end position="112"/>
    </location>
</feature>
<reference evidence="3 4" key="1">
    <citation type="submission" date="2023-07" db="EMBL/GenBank/DDBJ databases">
        <title>Genomic Encyclopedia of Type Strains, Phase IV (KMG-IV): sequencing the most valuable type-strain genomes for metagenomic binning, comparative biology and taxonomic classification.</title>
        <authorList>
            <person name="Goeker M."/>
        </authorList>
    </citation>
    <scope>NUCLEOTIDE SEQUENCE [LARGE SCALE GENOMIC DNA]</scope>
    <source>
        <strain evidence="3 4">DSM 3770</strain>
    </source>
</reference>
<evidence type="ECO:0000313" key="4">
    <source>
        <dbReference type="Proteomes" id="UP001241747"/>
    </source>
</evidence>
<keyword evidence="3" id="KW-0378">Hydrolase</keyword>
<dbReference type="PANTHER" id="PTHR14969">
    <property type="entry name" value="SPHINGOSINE-1-PHOSPHATE PHOSPHOHYDROLASE"/>
    <property type="match status" value="1"/>
</dbReference>
<dbReference type="EMBL" id="JAUSVY010000003">
    <property type="protein sequence ID" value="MDQ0504694.1"/>
    <property type="molecule type" value="Genomic_DNA"/>
</dbReference>
<organism evidence="3 4">
    <name type="scientific">Xanthobacter agilis</name>
    <dbReference type="NCBI Taxonomy" id="47492"/>
    <lineage>
        <taxon>Bacteria</taxon>
        <taxon>Pseudomonadati</taxon>
        <taxon>Pseudomonadota</taxon>
        <taxon>Alphaproteobacteria</taxon>
        <taxon>Hyphomicrobiales</taxon>
        <taxon>Xanthobacteraceae</taxon>
        <taxon>Xanthobacter</taxon>
    </lineage>
</organism>
<dbReference type="EC" id="3.6.1.27" evidence="3"/>
<keyword evidence="1" id="KW-0812">Transmembrane</keyword>
<comment type="caution">
    <text evidence="3">The sequence shown here is derived from an EMBL/GenBank/DDBJ whole genome shotgun (WGS) entry which is preliminary data.</text>
</comment>
<evidence type="ECO:0000259" key="2">
    <source>
        <dbReference type="SMART" id="SM00014"/>
    </source>
</evidence>
<protein>
    <submittedName>
        <fullName evidence="3">Undecaprenyl-diphosphatase</fullName>
        <ecNumber evidence="3">3.6.1.27</ecNumber>
    </submittedName>
</protein>
<dbReference type="Proteomes" id="UP001241747">
    <property type="component" value="Unassembled WGS sequence"/>
</dbReference>
<sequence length="261" mass="28329">MTSLVTRGRRRLESLPVIGRLLASVSHMERMTLATLAFAACALYAFVRIADEVMDHETGSLDRGILLALRDPNNLSDPLGPPWFEEMMRDFTALGSTGVLTLLTVVVLLFLLMTRKRHAALLVALAVAGGTLLSQAMKWGFDRPRPDLVPHGMAVYTQSFPSGHAMLSAIVYLTLGALLARTQARTRVKVFLLCVAAALTVIVGVSRIYLGVHWPTDVLGGWMLGAGWAALCWLLMLWLQGKGDVEPESSLPPGDEAVPGR</sequence>
<feature type="transmembrane region" description="Helical" evidence="1">
    <location>
        <begin position="119"/>
        <end position="141"/>
    </location>
</feature>
<dbReference type="CDD" id="cd03392">
    <property type="entry name" value="PAP2_like_2"/>
    <property type="match status" value="1"/>
</dbReference>
<feature type="transmembrane region" description="Helical" evidence="1">
    <location>
        <begin position="161"/>
        <end position="178"/>
    </location>
</feature>
<dbReference type="PANTHER" id="PTHR14969:SF13">
    <property type="entry name" value="AT30094P"/>
    <property type="match status" value="1"/>
</dbReference>
<keyword evidence="4" id="KW-1185">Reference proteome</keyword>
<feature type="domain" description="Phosphatidic acid phosphatase type 2/haloperoxidase" evidence="2">
    <location>
        <begin position="119"/>
        <end position="233"/>
    </location>
</feature>
<dbReference type="InterPro" id="IPR000326">
    <property type="entry name" value="PAP2/HPO"/>
</dbReference>
<dbReference type="Pfam" id="PF01569">
    <property type="entry name" value="PAP2"/>
    <property type="match status" value="1"/>
</dbReference>
<feature type="transmembrane region" description="Helical" evidence="1">
    <location>
        <begin position="190"/>
        <end position="210"/>
    </location>
</feature>
<feature type="transmembrane region" description="Helical" evidence="1">
    <location>
        <begin position="222"/>
        <end position="239"/>
    </location>
</feature>
<evidence type="ECO:0000313" key="3">
    <source>
        <dbReference type="EMBL" id="MDQ0504694.1"/>
    </source>
</evidence>
<dbReference type="GO" id="GO:0050380">
    <property type="term" value="F:undecaprenyl-diphosphatase activity"/>
    <property type="evidence" value="ECO:0007669"/>
    <property type="project" value="UniProtKB-EC"/>
</dbReference>
<gene>
    <name evidence="3" type="ORF">QOZ94_001476</name>
</gene>
<keyword evidence="1" id="KW-1133">Transmembrane helix</keyword>
<dbReference type="Gene3D" id="1.20.144.10">
    <property type="entry name" value="Phosphatidic acid phosphatase type 2/haloperoxidase"/>
    <property type="match status" value="2"/>
</dbReference>